<dbReference type="AlphaFoldDB" id="A0AAD5R709"/>
<gene>
    <name evidence="1" type="ORF">KIN20_032452</name>
</gene>
<reference evidence="1" key="1">
    <citation type="submission" date="2021-06" db="EMBL/GenBank/DDBJ databases">
        <title>Parelaphostrongylus tenuis whole genome reference sequence.</title>
        <authorList>
            <person name="Garwood T.J."/>
            <person name="Larsen P.A."/>
            <person name="Fountain-Jones N.M."/>
            <person name="Garbe J.R."/>
            <person name="Macchietto M.G."/>
            <person name="Kania S.A."/>
            <person name="Gerhold R.W."/>
            <person name="Richards J.E."/>
            <person name="Wolf T.M."/>
        </authorList>
    </citation>
    <scope>NUCLEOTIDE SEQUENCE</scope>
    <source>
        <strain evidence="1">MNPRO001-30</strain>
        <tissue evidence="1">Meninges</tissue>
    </source>
</reference>
<comment type="caution">
    <text evidence="1">The sequence shown here is derived from an EMBL/GenBank/DDBJ whole genome shotgun (WGS) entry which is preliminary data.</text>
</comment>
<sequence>MPNSVCAGNLEKNQNIAIYIDINVEVTEVRQGDAISPKLFSVTVHNVMRTLE</sequence>
<dbReference type="EMBL" id="JAHQIW010006832">
    <property type="protein sequence ID" value="KAJ1370667.1"/>
    <property type="molecule type" value="Genomic_DNA"/>
</dbReference>
<keyword evidence="2" id="KW-1185">Reference proteome</keyword>
<proteinExistence type="predicted"/>
<evidence type="ECO:0000313" key="1">
    <source>
        <dbReference type="EMBL" id="KAJ1370667.1"/>
    </source>
</evidence>
<accession>A0AAD5R709</accession>
<evidence type="ECO:0000313" key="2">
    <source>
        <dbReference type="Proteomes" id="UP001196413"/>
    </source>
</evidence>
<dbReference type="Proteomes" id="UP001196413">
    <property type="component" value="Unassembled WGS sequence"/>
</dbReference>
<protein>
    <submittedName>
        <fullName evidence="1">Uncharacterized protein</fullName>
    </submittedName>
</protein>
<name>A0AAD5R709_PARTN</name>
<organism evidence="1 2">
    <name type="scientific">Parelaphostrongylus tenuis</name>
    <name type="common">Meningeal worm</name>
    <dbReference type="NCBI Taxonomy" id="148309"/>
    <lineage>
        <taxon>Eukaryota</taxon>
        <taxon>Metazoa</taxon>
        <taxon>Ecdysozoa</taxon>
        <taxon>Nematoda</taxon>
        <taxon>Chromadorea</taxon>
        <taxon>Rhabditida</taxon>
        <taxon>Rhabditina</taxon>
        <taxon>Rhabditomorpha</taxon>
        <taxon>Strongyloidea</taxon>
        <taxon>Metastrongylidae</taxon>
        <taxon>Parelaphostrongylus</taxon>
    </lineage>
</organism>